<dbReference type="Proteomes" id="UP000199229">
    <property type="component" value="Unassembled WGS sequence"/>
</dbReference>
<reference evidence="2" key="1">
    <citation type="submission" date="2016-10" db="EMBL/GenBank/DDBJ databases">
        <authorList>
            <person name="Varghese N."/>
            <person name="Submissions S."/>
        </authorList>
    </citation>
    <scope>NUCLEOTIDE SEQUENCE [LARGE SCALE GENOMIC DNA]</scope>
    <source>
        <strain evidence="2">Gh-105</strain>
    </source>
</reference>
<keyword evidence="2" id="KW-1185">Reference proteome</keyword>
<name>A0A1I2T954_9HYPH</name>
<organism evidence="1 2">
    <name type="scientific">Methylobacterium gossipiicola</name>
    <dbReference type="NCBI Taxonomy" id="582675"/>
    <lineage>
        <taxon>Bacteria</taxon>
        <taxon>Pseudomonadati</taxon>
        <taxon>Pseudomonadota</taxon>
        <taxon>Alphaproteobacteria</taxon>
        <taxon>Hyphomicrobiales</taxon>
        <taxon>Methylobacteriaceae</taxon>
        <taxon>Methylobacterium</taxon>
    </lineage>
</organism>
<dbReference type="RefSeq" id="WP_177232353.1">
    <property type="nucleotide sequence ID" value="NZ_FOPM01000006.1"/>
</dbReference>
<dbReference type="EMBL" id="FOPM01000006">
    <property type="protein sequence ID" value="SFG61372.1"/>
    <property type="molecule type" value="Genomic_DNA"/>
</dbReference>
<proteinExistence type="predicted"/>
<evidence type="ECO:0000313" key="1">
    <source>
        <dbReference type="EMBL" id="SFG61372.1"/>
    </source>
</evidence>
<dbReference type="AlphaFoldDB" id="A0A1I2T954"/>
<sequence length="45" mass="4930">MTDPGTFREAILALTGLGGTAFAVEQYIRFRPWTHTDTKAKTGTT</sequence>
<evidence type="ECO:0000313" key="2">
    <source>
        <dbReference type="Proteomes" id="UP000199229"/>
    </source>
</evidence>
<protein>
    <submittedName>
        <fullName evidence="1">Uncharacterized protein</fullName>
    </submittedName>
</protein>
<accession>A0A1I2T954</accession>
<gene>
    <name evidence="1" type="ORF">SAMN05192565_106199</name>
</gene>